<dbReference type="GO" id="GO:0009307">
    <property type="term" value="P:DNA restriction-modification system"/>
    <property type="evidence" value="ECO:0007669"/>
    <property type="project" value="InterPro"/>
</dbReference>
<dbReference type="Proteomes" id="UP000297597">
    <property type="component" value="Unassembled WGS sequence"/>
</dbReference>
<dbReference type="Gene3D" id="3.40.1350.10">
    <property type="match status" value="1"/>
</dbReference>
<evidence type="ECO:0000259" key="1">
    <source>
        <dbReference type="Pfam" id="PF04471"/>
    </source>
</evidence>
<sequence>MDFTIYALKGSSDWFDIMPSLKLGEGRFGWSYIESADLRKLKHRVEAISWDSLSDEEKDCYQSFLLDFKSDDYVVYINVPEWGKCTIAQVTGEYQWKFEDEDFNHRFPVDPNTIYVFNRNDALVHPALRSRLKLQGRWWRIYLKDEFNQLLEALKKGFTPTQRTPEANLRFLSNEIQPFLLNITQHIHHTHPNYDFECLVAEVFKRVPGVIDVRWQGGAGDHGADILVTFEDGLPIPGLEKQSLLVVQVKSYKGEHWDTKTVEDIKRAFEHYPEANMGLIISTANSVTTVVEEALDKLREECGKPVALLVGPEVAAFLLRYGAKLLA</sequence>
<evidence type="ECO:0000313" key="3">
    <source>
        <dbReference type="Proteomes" id="UP000297597"/>
    </source>
</evidence>
<evidence type="ECO:0000313" key="2">
    <source>
        <dbReference type="EMBL" id="TEB10636.1"/>
    </source>
</evidence>
<dbReference type="EMBL" id="QFFZ01000023">
    <property type="protein sequence ID" value="TEB10636.1"/>
    <property type="molecule type" value="Genomic_DNA"/>
</dbReference>
<dbReference type="RefSeq" id="WP_134214048.1">
    <property type="nucleotide sequence ID" value="NZ_QFFZ01000023.1"/>
</dbReference>
<dbReference type="InterPro" id="IPR007560">
    <property type="entry name" value="Restrct_endonuc_IV_Mrr"/>
</dbReference>
<dbReference type="OrthoDB" id="7057984at2"/>
<gene>
    <name evidence="2" type="ORF">Pmgp_02216</name>
</gene>
<accession>A0A4Y7RPC2</accession>
<dbReference type="SUPFAM" id="SSF52980">
    <property type="entry name" value="Restriction endonuclease-like"/>
    <property type="match status" value="1"/>
</dbReference>
<name>A0A4Y7RPC2_9FIRM</name>
<dbReference type="InterPro" id="IPR011335">
    <property type="entry name" value="Restrct_endonuc-II-like"/>
</dbReference>
<dbReference type="GO" id="GO:0003677">
    <property type="term" value="F:DNA binding"/>
    <property type="evidence" value="ECO:0007669"/>
    <property type="project" value="InterPro"/>
</dbReference>
<organism evidence="2 3">
    <name type="scientific">Pelotomaculum propionicicum</name>
    <dbReference type="NCBI Taxonomy" id="258475"/>
    <lineage>
        <taxon>Bacteria</taxon>
        <taxon>Bacillati</taxon>
        <taxon>Bacillota</taxon>
        <taxon>Clostridia</taxon>
        <taxon>Eubacteriales</taxon>
        <taxon>Desulfotomaculaceae</taxon>
        <taxon>Pelotomaculum</taxon>
    </lineage>
</organism>
<comment type="caution">
    <text evidence="2">The sequence shown here is derived from an EMBL/GenBank/DDBJ whole genome shotgun (WGS) entry which is preliminary data.</text>
</comment>
<dbReference type="AlphaFoldDB" id="A0A4Y7RPC2"/>
<reference evidence="2 3" key="1">
    <citation type="journal article" date="2018" name="Environ. Microbiol.">
        <title>Novel energy conservation strategies and behaviour of Pelotomaculum schinkii driving syntrophic propionate catabolism.</title>
        <authorList>
            <person name="Hidalgo-Ahumada C.A.P."/>
            <person name="Nobu M.K."/>
            <person name="Narihiro T."/>
            <person name="Tamaki H."/>
            <person name="Liu W.T."/>
            <person name="Kamagata Y."/>
            <person name="Stams A.J.M."/>
            <person name="Imachi H."/>
            <person name="Sousa D.Z."/>
        </authorList>
    </citation>
    <scope>NUCLEOTIDE SEQUENCE [LARGE SCALE GENOMIC DNA]</scope>
    <source>
        <strain evidence="2 3">MGP</strain>
    </source>
</reference>
<dbReference type="GO" id="GO:0004519">
    <property type="term" value="F:endonuclease activity"/>
    <property type="evidence" value="ECO:0007669"/>
    <property type="project" value="InterPro"/>
</dbReference>
<dbReference type="InterPro" id="IPR011856">
    <property type="entry name" value="tRNA_endonuc-like_dom_sf"/>
</dbReference>
<keyword evidence="3" id="KW-1185">Reference proteome</keyword>
<dbReference type="Pfam" id="PF04471">
    <property type="entry name" value="Mrr_cat"/>
    <property type="match status" value="1"/>
</dbReference>
<proteinExistence type="predicted"/>
<feature type="domain" description="Restriction endonuclease type IV Mrr" evidence="1">
    <location>
        <begin position="193"/>
        <end position="317"/>
    </location>
</feature>
<protein>
    <recommendedName>
        <fullName evidence="1">Restriction endonuclease type IV Mrr domain-containing protein</fullName>
    </recommendedName>
</protein>